<evidence type="ECO:0000256" key="3">
    <source>
        <dbReference type="ARBA" id="ARBA00022448"/>
    </source>
</evidence>
<dbReference type="GO" id="GO:0022857">
    <property type="term" value="F:transmembrane transporter activity"/>
    <property type="evidence" value="ECO:0007669"/>
    <property type="project" value="InterPro"/>
</dbReference>
<dbReference type="InterPro" id="IPR005828">
    <property type="entry name" value="MFS_sugar_transport-like"/>
</dbReference>
<dbReference type="AlphaFoldDB" id="A0A0D3ASN0"/>
<feature type="transmembrane region" description="Helical" evidence="8">
    <location>
        <begin position="355"/>
        <end position="373"/>
    </location>
</feature>
<feature type="transmembrane region" description="Helical" evidence="8">
    <location>
        <begin position="264"/>
        <end position="283"/>
    </location>
</feature>
<keyword evidence="4" id="KW-0762">Sugar transport</keyword>
<dbReference type="PROSITE" id="PS00217">
    <property type="entry name" value="SUGAR_TRANSPORT_2"/>
    <property type="match status" value="1"/>
</dbReference>
<dbReference type="HOGENOM" id="CLU_001265_30_5_1"/>
<evidence type="ECO:0000313" key="10">
    <source>
        <dbReference type="EnsemblPlants" id="Bo2g104510.1"/>
    </source>
</evidence>
<dbReference type="InterPro" id="IPR050549">
    <property type="entry name" value="MFS_Trehalose_Transporter"/>
</dbReference>
<comment type="similarity">
    <text evidence="2">Belongs to the major facilitator superfamily. Sugar transporter (TC 2.A.1.1) family.</text>
</comment>
<keyword evidence="11" id="KW-1185">Reference proteome</keyword>
<feature type="transmembrane region" description="Helical" evidence="8">
    <location>
        <begin position="100"/>
        <end position="121"/>
    </location>
</feature>
<evidence type="ECO:0000256" key="5">
    <source>
        <dbReference type="ARBA" id="ARBA00022692"/>
    </source>
</evidence>
<comment type="subcellular location">
    <subcellularLocation>
        <location evidence="1">Membrane</location>
        <topology evidence="1">Multi-pass membrane protein</topology>
    </subcellularLocation>
</comment>
<dbReference type="Gramene" id="Bo2g104510.1">
    <property type="protein sequence ID" value="Bo2g104510.1"/>
    <property type="gene ID" value="Bo2g104510"/>
</dbReference>
<dbReference type="Pfam" id="PF00083">
    <property type="entry name" value="Sugar_tr"/>
    <property type="match status" value="2"/>
</dbReference>
<evidence type="ECO:0000256" key="4">
    <source>
        <dbReference type="ARBA" id="ARBA00022597"/>
    </source>
</evidence>
<evidence type="ECO:0000313" key="11">
    <source>
        <dbReference type="Proteomes" id="UP000032141"/>
    </source>
</evidence>
<dbReference type="Gene3D" id="1.20.1250.20">
    <property type="entry name" value="MFS general substrate transporter like domains"/>
    <property type="match status" value="1"/>
</dbReference>
<dbReference type="InterPro" id="IPR005829">
    <property type="entry name" value="Sugar_transporter_CS"/>
</dbReference>
<proteinExistence type="inferred from homology"/>
<keyword evidence="3" id="KW-0813">Transport</keyword>
<reference evidence="10 11" key="1">
    <citation type="journal article" date="2014" name="Genome Biol.">
        <title>Transcriptome and methylome profiling reveals relics of genome dominance in the mesopolyploid Brassica oleracea.</title>
        <authorList>
            <person name="Parkin I.A."/>
            <person name="Koh C."/>
            <person name="Tang H."/>
            <person name="Robinson S.J."/>
            <person name="Kagale S."/>
            <person name="Clarke W.E."/>
            <person name="Town C.D."/>
            <person name="Nixon J."/>
            <person name="Krishnakumar V."/>
            <person name="Bidwell S.L."/>
            <person name="Denoeud F."/>
            <person name="Belcram H."/>
            <person name="Links M.G."/>
            <person name="Just J."/>
            <person name="Clarke C."/>
            <person name="Bender T."/>
            <person name="Huebert T."/>
            <person name="Mason A.S."/>
            <person name="Pires J.C."/>
            <person name="Barker G."/>
            <person name="Moore J."/>
            <person name="Walley P.G."/>
            <person name="Manoli S."/>
            <person name="Batley J."/>
            <person name="Edwards D."/>
            <person name="Nelson M.N."/>
            <person name="Wang X."/>
            <person name="Paterson A.H."/>
            <person name="King G."/>
            <person name="Bancroft I."/>
            <person name="Chalhoub B."/>
            <person name="Sharpe A.G."/>
        </authorList>
    </citation>
    <scope>NUCLEOTIDE SEQUENCE</scope>
    <source>
        <strain evidence="10 11">cv. TO1000</strain>
    </source>
</reference>
<dbReference type="OMA" id="AFTVCSC"/>
<dbReference type="GO" id="GO:0016020">
    <property type="term" value="C:membrane"/>
    <property type="evidence" value="ECO:0007669"/>
    <property type="project" value="UniProtKB-SubCell"/>
</dbReference>
<evidence type="ECO:0000256" key="6">
    <source>
        <dbReference type="ARBA" id="ARBA00022989"/>
    </source>
</evidence>
<dbReference type="PANTHER" id="PTHR48021">
    <property type="match status" value="1"/>
</dbReference>
<dbReference type="EnsemblPlants" id="Bo2g104510.1">
    <property type="protein sequence ID" value="Bo2g104510.1"/>
    <property type="gene ID" value="Bo2g104510"/>
</dbReference>
<name>A0A0D3ASN0_BRAOL</name>
<dbReference type="SUPFAM" id="SSF103473">
    <property type="entry name" value="MFS general substrate transporter"/>
    <property type="match status" value="1"/>
</dbReference>
<dbReference type="InterPro" id="IPR020846">
    <property type="entry name" value="MFS_dom"/>
</dbReference>
<keyword evidence="6 8" id="KW-1133">Transmembrane helix</keyword>
<dbReference type="InterPro" id="IPR036259">
    <property type="entry name" value="MFS_trans_sf"/>
</dbReference>
<feature type="domain" description="Major facilitator superfamily (MFS) profile" evidence="9">
    <location>
        <begin position="33"/>
        <end position="432"/>
    </location>
</feature>
<evidence type="ECO:0000256" key="8">
    <source>
        <dbReference type="SAM" id="Phobius"/>
    </source>
</evidence>
<dbReference type="PROSITE" id="PS50850">
    <property type="entry name" value="MFS"/>
    <property type="match status" value="1"/>
</dbReference>
<evidence type="ECO:0000256" key="7">
    <source>
        <dbReference type="ARBA" id="ARBA00023136"/>
    </source>
</evidence>
<dbReference type="Proteomes" id="UP000032141">
    <property type="component" value="Chromosome C2"/>
</dbReference>
<keyword evidence="7 8" id="KW-0472">Membrane</keyword>
<dbReference type="STRING" id="109376.A0A0D3ASN0"/>
<evidence type="ECO:0000256" key="1">
    <source>
        <dbReference type="ARBA" id="ARBA00004141"/>
    </source>
</evidence>
<protein>
    <recommendedName>
        <fullName evidence="9">Major facilitator superfamily (MFS) profile domain-containing protein</fullName>
    </recommendedName>
</protein>
<organism evidence="10 11">
    <name type="scientific">Brassica oleracea var. oleracea</name>
    <dbReference type="NCBI Taxonomy" id="109376"/>
    <lineage>
        <taxon>Eukaryota</taxon>
        <taxon>Viridiplantae</taxon>
        <taxon>Streptophyta</taxon>
        <taxon>Embryophyta</taxon>
        <taxon>Tracheophyta</taxon>
        <taxon>Spermatophyta</taxon>
        <taxon>Magnoliopsida</taxon>
        <taxon>eudicotyledons</taxon>
        <taxon>Gunneridae</taxon>
        <taxon>Pentapetalae</taxon>
        <taxon>rosids</taxon>
        <taxon>malvids</taxon>
        <taxon>Brassicales</taxon>
        <taxon>Brassicaceae</taxon>
        <taxon>Brassiceae</taxon>
        <taxon>Brassica</taxon>
    </lineage>
</organism>
<feature type="transmembrane region" description="Helical" evidence="8">
    <location>
        <begin position="333"/>
        <end position="349"/>
    </location>
</feature>
<feature type="transmembrane region" description="Helical" evidence="8">
    <location>
        <begin position="70"/>
        <end position="88"/>
    </location>
</feature>
<feature type="transmembrane region" description="Helical" evidence="8">
    <location>
        <begin position="184"/>
        <end position="202"/>
    </location>
</feature>
<dbReference type="eggNOG" id="KOG0254">
    <property type="taxonomic scope" value="Eukaryota"/>
</dbReference>
<feature type="transmembrane region" description="Helical" evidence="8">
    <location>
        <begin position="30"/>
        <end position="50"/>
    </location>
</feature>
<evidence type="ECO:0000256" key="2">
    <source>
        <dbReference type="ARBA" id="ARBA00010992"/>
    </source>
</evidence>
<feature type="transmembrane region" description="Helical" evidence="8">
    <location>
        <begin position="410"/>
        <end position="428"/>
    </location>
</feature>
<reference evidence="10" key="2">
    <citation type="submission" date="2015-03" db="UniProtKB">
        <authorList>
            <consortium name="EnsemblPlants"/>
        </authorList>
    </citation>
    <scope>IDENTIFICATION</scope>
</reference>
<keyword evidence="5 8" id="KW-0812">Transmembrane</keyword>
<dbReference type="PANTHER" id="PTHR48021:SF70">
    <property type="entry name" value="SUGAR TRANSPORTER ERD6-LIKE 15"/>
    <property type="match status" value="1"/>
</dbReference>
<feature type="transmembrane region" description="Helical" evidence="8">
    <location>
        <begin position="156"/>
        <end position="178"/>
    </location>
</feature>
<feature type="transmembrane region" description="Helical" evidence="8">
    <location>
        <begin position="127"/>
        <end position="144"/>
    </location>
</feature>
<sequence>MEEEGLLLASPSSSSPSLLSGISNVSTRPFVLAFTVCSCGAFVSGCVSGYSAPTQSGIMKDLNLSVADYSLFGSILTVGIILGALICGKLTDLVGRINTMWIINVFFISGWFSIAFAKVIWMLDMGRLLHGIGIGISAYLGPIYMTEITPRNLRGAVSSCSQLFAIVGSSLFYALGTVVGWRDLAILGAIPFLVIIPLLFFIPESPRWLAKVGREKEVKAVLLSLRGAESDISNEAQEILDYTEHVKQQEDGDSGFFKLFQRKYAFSLTIGVALIALPELGGNSGYSYYTDSIFTRTDVGRCFRYYACGCIWETFTPTGFSSWIILGMPCHSHFFLLAGILTSLLYLTGTLENRWWEGGTSILALISVLIYPVDVKGAAGTVCNLAGSISSCLVAYSFNFLLQWSSTGTFLMFATVTGLGFVFIAKLVPETKGKSLEEIQSLFTDPPLKNSTS</sequence>
<evidence type="ECO:0000259" key="9">
    <source>
        <dbReference type="PROSITE" id="PS50850"/>
    </source>
</evidence>
<accession>A0A0D3ASN0</accession>